<dbReference type="Gene3D" id="2.60.40.420">
    <property type="entry name" value="Cupredoxins - blue copper proteins"/>
    <property type="match status" value="1"/>
</dbReference>
<organism evidence="1">
    <name type="scientific">freshwater metagenome</name>
    <dbReference type="NCBI Taxonomy" id="449393"/>
    <lineage>
        <taxon>unclassified sequences</taxon>
        <taxon>metagenomes</taxon>
        <taxon>ecological metagenomes</taxon>
    </lineage>
</organism>
<proteinExistence type="predicted"/>
<name>A0A6J5ZGL6_9ZZZZ</name>
<dbReference type="InterPro" id="IPR008972">
    <property type="entry name" value="Cupredoxin"/>
</dbReference>
<dbReference type="SUPFAM" id="SSF49503">
    <property type="entry name" value="Cupredoxins"/>
    <property type="match status" value="1"/>
</dbReference>
<gene>
    <name evidence="1" type="ORF">UFOPK3547_00639</name>
</gene>
<evidence type="ECO:0000313" key="1">
    <source>
        <dbReference type="EMBL" id="CAB4341771.1"/>
    </source>
</evidence>
<dbReference type="EMBL" id="CAESAN010000041">
    <property type="protein sequence ID" value="CAB4341771.1"/>
    <property type="molecule type" value="Genomic_DNA"/>
</dbReference>
<sequence length="111" mass="11737">MTRKLMTTAALAATALTATAGSAVAVANDGAHSAATKTIRVLDDKFSPTSTTVSRGTKLRFVWGGRHPHNVIGPGANASVRVRGSYTATAKRSGTYYCSIHSRMRMKVTVR</sequence>
<reference evidence="1" key="1">
    <citation type="submission" date="2020-05" db="EMBL/GenBank/DDBJ databases">
        <authorList>
            <person name="Chiriac C."/>
            <person name="Salcher M."/>
            <person name="Ghai R."/>
            <person name="Kavagutti S V."/>
        </authorList>
    </citation>
    <scope>NUCLEOTIDE SEQUENCE</scope>
</reference>
<accession>A0A6J5ZGL6</accession>
<dbReference type="AlphaFoldDB" id="A0A6J5ZGL6"/>
<protein>
    <submittedName>
        <fullName evidence="1">Unannotated protein</fullName>
    </submittedName>
</protein>